<gene>
    <name evidence="1" type="ORF">SAMN02745199_0856</name>
</gene>
<accession>A0A1M5SFW8</accession>
<evidence type="ECO:0000313" key="1">
    <source>
        <dbReference type="EMBL" id="SHH37487.1"/>
    </source>
</evidence>
<dbReference type="STRING" id="1123380.SAMN02745199_0856"/>
<dbReference type="Proteomes" id="UP000242592">
    <property type="component" value="Unassembled WGS sequence"/>
</dbReference>
<organism evidence="1 2">
    <name type="scientific">Thermosipho atlanticus DSM 15807</name>
    <dbReference type="NCBI Taxonomy" id="1123380"/>
    <lineage>
        <taxon>Bacteria</taxon>
        <taxon>Thermotogati</taxon>
        <taxon>Thermotogota</taxon>
        <taxon>Thermotogae</taxon>
        <taxon>Thermotogales</taxon>
        <taxon>Fervidobacteriaceae</taxon>
        <taxon>Thermosipho</taxon>
    </lineage>
</organism>
<evidence type="ECO:0000313" key="2">
    <source>
        <dbReference type="Proteomes" id="UP000242592"/>
    </source>
</evidence>
<dbReference type="EMBL" id="FQXN01000003">
    <property type="protein sequence ID" value="SHH37487.1"/>
    <property type="molecule type" value="Genomic_DNA"/>
</dbReference>
<dbReference type="RefSeq" id="WP_073072601.1">
    <property type="nucleotide sequence ID" value="NZ_FQXN01000003.1"/>
</dbReference>
<proteinExistence type="predicted"/>
<protein>
    <submittedName>
        <fullName evidence="1">Uncharacterized protein</fullName>
    </submittedName>
</protein>
<dbReference type="AlphaFoldDB" id="A0A1M5SFW8"/>
<name>A0A1M5SFW8_9BACT</name>
<sequence length="99" mass="11802">MNWEQLFNEIKEKCPECVKCGFCCKHTPCYYGKWDEEQNKCIYLTEDNLCGIYDQIIELEKNKPSMERMFGSGCCLNYMNPDRLKIIREKQNEKNKRGA</sequence>
<keyword evidence="2" id="KW-1185">Reference proteome</keyword>
<dbReference type="OrthoDB" id="47577at2"/>
<reference evidence="2" key="1">
    <citation type="submission" date="2016-11" db="EMBL/GenBank/DDBJ databases">
        <authorList>
            <person name="Varghese N."/>
            <person name="Submissions S."/>
        </authorList>
    </citation>
    <scope>NUCLEOTIDE SEQUENCE [LARGE SCALE GENOMIC DNA]</scope>
    <source>
        <strain evidence="2">DSM 15807</strain>
    </source>
</reference>